<comment type="caution">
    <text evidence="1">The sequence shown here is derived from an EMBL/GenBank/DDBJ whole genome shotgun (WGS) entry which is preliminary data.</text>
</comment>
<keyword evidence="2" id="KW-1185">Reference proteome</keyword>
<evidence type="ECO:0000313" key="1">
    <source>
        <dbReference type="EMBL" id="MBH0230858.1"/>
    </source>
</evidence>
<dbReference type="SUPFAM" id="SSF54427">
    <property type="entry name" value="NTF2-like"/>
    <property type="match status" value="1"/>
</dbReference>
<protein>
    <recommendedName>
        <fullName evidence="3">DUF4878 domain-containing protein</fullName>
    </recommendedName>
</protein>
<accession>A0A931HWT5</accession>
<dbReference type="RefSeq" id="WP_197317464.1">
    <property type="nucleotide sequence ID" value="NZ_JADZSC010000002.1"/>
</dbReference>
<evidence type="ECO:0000313" key="2">
    <source>
        <dbReference type="Proteomes" id="UP000614490"/>
    </source>
</evidence>
<dbReference type="EMBL" id="JADZSC010000002">
    <property type="protein sequence ID" value="MBH0230858.1"/>
    <property type="molecule type" value="Genomic_DNA"/>
</dbReference>
<dbReference type="InterPro" id="IPR032710">
    <property type="entry name" value="NTF2-like_dom_sf"/>
</dbReference>
<evidence type="ECO:0008006" key="3">
    <source>
        <dbReference type="Google" id="ProtNLM"/>
    </source>
</evidence>
<proteinExistence type="predicted"/>
<dbReference type="AlphaFoldDB" id="A0A931HWT5"/>
<gene>
    <name evidence="1" type="ORF">H0267_11580</name>
</gene>
<dbReference type="Proteomes" id="UP000614490">
    <property type="component" value="Unassembled WGS sequence"/>
</dbReference>
<reference evidence="1 2" key="1">
    <citation type="journal article" date="2005" name="Int. J. Syst. Evol. Microbiol.">
        <title>Halobacillus yeomjeoni sp. nov., isolated from a marine solar saltern in Korea.</title>
        <authorList>
            <person name="Yoon J.H."/>
            <person name="Kang S.J."/>
            <person name="Lee C.H."/>
            <person name="Oh H.W."/>
            <person name="Oh T.K."/>
        </authorList>
    </citation>
    <scope>NUCLEOTIDE SEQUENCE [LARGE SCALE GENOMIC DNA]</scope>
    <source>
        <strain evidence="1 2">KCTC 3957</strain>
    </source>
</reference>
<name>A0A931HWT5_9BACI</name>
<sequence length="152" mass="17844">MHNRKFILFSTLFVLILVGGSIAAYLYTSPSNQAKNTVETFYDFEKEGNFSSSWKLFHPYMKERFDKGHYIQDRAHVFMNHFGVETFTYTLKSGVEKISSWKPDKEAEAIGPVYAVTVVQTFKGKYGHFSIQQKVFVKKEKKEWTILWDYNK</sequence>
<organism evidence="1 2">
    <name type="scientific">Halobacillus yeomjeoni</name>
    <dbReference type="NCBI Taxonomy" id="311194"/>
    <lineage>
        <taxon>Bacteria</taxon>
        <taxon>Bacillati</taxon>
        <taxon>Bacillota</taxon>
        <taxon>Bacilli</taxon>
        <taxon>Bacillales</taxon>
        <taxon>Bacillaceae</taxon>
        <taxon>Halobacillus</taxon>
    </lineage>
</organism>